<dbReference type="Gene3D" id="2.30.42.10">
    <property type="match status" value="2"/>
</dbReference>
<dbReference type="OrthoDB" id="9782003at2"/>
<evidence type="ECO:0000256" key="11">
    <source>
        <dbReference type="RuleBase" id="RU362031"/>
    </source>
</evidence>
<dbReference type="Pfam" id="PF17820">
    <property type="entry name" value="PDZ_6"/>
    <property type="match status" value="1"/>
</dbReference>
<dbReference type="SUPFAM" id="SSF50156">
    <property type="entry name" value="PDZ domain-like"/>
    <property type="match status" value="2"/>
</dbReference>
<dbReference type="GO" id="GO:0006508">
    <property type="term" value="P:proteolysis"/>
    <property type="evidence" value="ECO:0007669"/>
    <property type="project" value="UniProtKB-KW"/>
</dbReference>
<dbReference type="EC" id="3.4.24.-" evidence="11"/>
<keyword evidence="8 11" id="KW-1133">Transmembrane helix</keyword>
<sequence length="446" mass="48645">MFEFFWNLIFFVVALGVLITFHEFGHFWVARRCGVKVLRFSVGFGKPLYTRHGKTGTEYVIAAIPLGGYVKMLDERVDEVSSEEAHLAFNNKSVWQRIAIVAAGPLANLLLAVAAYWLMFLVGVTTVKPIIDGVVADSPAALAGIDGRQQIVEVDGRATPDWEAVNLVFVAHIGRDSMTLKAEDPGAGRPITYQLDLRDWQFDPDKESAVRSLGLVPFRPQIQLVIQQVEEATPAHKAGFEVGDQIVAVNGESATEWIDIAKLIQQSPNQVMTFDVVRHNDTVTLSATPGDKGGRGYLGIAPTVEPWPEHYVFELAYGPIEAIGKAMDKTWQLVTLSVSMIGKLITGDVSVKNLSGPISIAQGAGASASFGFVYFLGFVALISVNIGIINLLPLPVLDGGHLLYYFIELLSGRPVPEKVQEIGFRIGSAALMLLMGLALFNDFSRF</sequence>
<dbReference type="PANTHER" id="PTHR42837:SF2">
    <property type="entry name" value="MEMBRANE METALLOPROTEASE ARASP2, CHLOROPLASTIC-RELATED"/>
    <property type="match status" value="1"/>
</dbReference>
<comment type="subcellular location">
    <subcellularLocation>
        <location evidence="2">Membrane</location>
        <topology evidence="2">Multi-pass membrane protein</topology>
    </subcellularLocation>
</comment>
<comment type="similarity">
    <text evidence="3 11">Belongs to the peptidase M50B family.</text>
</comment>
<keyword evidence="7 11" id="KW-0862">Zinc</keyword>
<dbReference type="InterPro" id="IPR004387">
    <property type="entry name" value="Pept_M50_Zn"/>
</dbReference>
<dbReference type="GO" id="GO:0046872">
    <property type="term" value="F:metal ion binding"/>
    <property type="evidence" value="ECO:0007669"/>
    <property type="project" value="UniProtKB-KW"/>
</dbReference>
<protein>
    <recommendedName>
        <fullName evidence="11">Zinc metalloprotease</fullName>
        <ecNumber evidence="11">3.4.24.-</ecNumber>
    </recommendedName>
</protein>
<dbReference type="PANTHER" id="PTHR42837">
    <property type="entry name" value="REGULATOR OF SIGMA-E PROTEASE RSEP"/>
    <property type="match status" value="1"/>
</dbReference>
<keyword evidence="11" id="KW-0479">Metal-binding</keyword>
<dbReference type="InterPro" id="IPR041489">
    <property type="entry name" value="PDZ_6"/>
</dbReference>
<dbReference type="InterPro" id="IPR036034">
    <property type="entry name" value="PDZ_sf"/>
</dbReference>
<keyword evidence="14" id="KW-1185">Reference proteome</keyword>
<feature type="domain" description="PDZ" evidence="12">
    <location>
        <begin position="224"/>
        <end position="271"/>
    </location>
</feature>
<dbReference type="Pfam" id="PF02163">
    <property type="entry name" value="Peptidase_M50"/>
    <property type="match status" value="1"/>
</dbReference>
<dbReference type="SMART" id="SM00228">
    <property type="entry name" value="PDZ"/>
    <property type="match status" value="2"/>
</dbReference>
<dbReference type="RefSeq" id="WP_087506382.1">
    <property type="nucleotide sequence ID" value="NZ_BMDX01000027.1"/>
</dbReference>
<gene>
    <name evidence="13" type="ORF">GCM10011369_34240</name>
</gene>
<keyword evidence="10 11" id="KW-0472">Membrane</keyword>
<dbReference type="GO" id="GO:0016020">
    <property type="term" value="C:membrane"/>
    <property type="evidence" value="ECO:0007669"/>
    <property type="project" value="UniProtKB-SubCell"/>
</dbReference>
<reference evidence="14" key="1">
    <citation type="journal article" date="2019" name="Int. J. Syst. Evol. Microbiol.">
        <title>The Global Catalogue of Microorganisms (GCM) 10K type strain sequencing project: providing services to taxonomists for standard genome sequencing and annotation.</title>
        <authorList>
            <consortium name="The Broad Institute Genomics Platform"/>
            <consortium name="The Broad Institute Genome Sequencing Center for Infectious Disease"/>
            <person name="Wu L."/>
            <person name="Ma J."/>
        </authorList>
    </citation>
    <scope>NUCLEOTIDE SEQUENCE [LARGE SCALE GENOMIC DNA]</scope>
    <source>
        <strain evidence="14">CGMCC 1.10130</strain>
    </source>
</reference>
<evidence type="ECO:0000256" key="4">
    <source>
        <dbReference type="ARBA" id="ARBA00022670"/>
    </source>
</evidence>
<evidence type="ECO:0000313" key="13">
    <source>
        <dbReference type="EMBL" id="GGA89211.1"/>
    </source>
</evidence>
<comment type="cofactor">
    <cofactor evidence="1 11">
        <name>Zn(2+)</name>
        <dbReference type="ChEBI" id="CHEBI:29105"/>
    </cofactor>
</comment>
<feature type="transmembrane region" description="Helical" evidence="11">
    <location>
        <begin position="360"/>
        <end position="381"/>
    </location>
</feature>
<dbReference type="EMBL" id="BMDX01000027">
    <property type="protein sequence ID" value="GGA89211.1"/>
    <property type="molecule type" value="Genomic_DNA"/>
</dbReference>
<evidence type="ECO:0000313" key="14">
    <source>
        <dbReference type="Proteomes" id="UP000619743"/>
    </source>
</evidence>
<evidence type="ECO:0000256" key="10">
    <source>
        <dbReference type="ARBA" id="ARBA00023136"/>
    </source>
</evidence>
<keyword evidence="9 11" id="KW-0482">Metalloprotease</keyword>
<keyword evidence="5 11" id="KW-0812">Transmembrane</keyword>
<organism evidence="13 14">
    <name type="scientific">Neiella marina</name>
    <dbReference type="NCBI Taxonomy" id="508461"/>
    <lineage>
        <taxon>Bacteria</taxon>
        <taxon>Pseudomonadati</taxon>
        <taxon>Pseudomonadota</taxon>
        <taxon>Gammaproteobacteria</taxon>
        <taxon>Alteromonadales</taxon>
        <taxon>Echinimonadaceae</taxon>
        <taxon>Neiella</taxon>
    </lineage>
</organism>
<feature type="transmembrane region" description="Helical" evidence="11">
    <location>
        <begin position="422"/>
        <end position="440"/>
    </location>
</feature>
<keyword evidence="4" id="KW-0645">Protease</keyword>
<dbReference type="CDD" id="cd06163">
    <property type="entry name" value="S2P-M50_PDZ_RseP-like"/>
    <property type="match status" value="1"/>
</dbReference>
<feature type="transmembrane region" description="Helical" evidence="11">
    <location>
        <begin position="6"/>
        <end position="29"/>
    </location>
</feature>
<proteinExistence type="inferred from homology"/>
<feature type="transmembrane region" description="Helical" evidence="11">
    <location>
        <begin position="98"/>
        <end position="119"/>
    </location>
</feature>
<dbReference type="NCBIfam" id="NF008046">
    <property type="entry name" value="PRK10779.1"/>
    <property type="match status" value="1"/>
</dbReference>
<evidence type="ECO:0000259" key="12">
    <source>
        <dbReference type="PROSITE" id="PS50106"/>
    </source>
</evidence>
<evidence type="ECO:0000256" key="2">
    <source>
        <dbReference type="ARBA" id="ARBA00004141"/>
    </source>
</evidence>
<evidence type="ECO:0000256" key="7">
    <source>
        <dbReference type="ARBA" id="ARBA00022833"/>
    </source>
</evidence>
<keyword evidence="6 11" id="KW-0378">Hydrolase</keyword>
<accession>A0A8J2U9T8</accession>
<dbReference type="PROSITE" id="PS50106">
    <property type="entry name" value="PDZ"/>
    <property type="match status" value="1"/>
</dbReference>
<comment type="caution">
    <text evidence="13">The sequence shown here is derived from an EMBL/GenBank/DDBJ whole genome shotgun (WGS) entry which is preliminary data.</text>
</comment>
<evidence type="ECO:0000256" key="6">
    <source>
        <dbReference type="ARBA" id="ARBA00022801"/>
    </source>
</evidence>
<dbReference type="NCBIfam" id="TIGR00054">
    <property type="entry name" value="RIP metalloprotease RseP"/>
    <property type="match status" value="1"/>
</dbReference>
<evidence type="ECO:0000256" key="3">
    <source>
        <dbReference type="ARBA" id="ARBA00007931"/>
    </source>
</evidence>
<dbReference type="AlphaFoldDB" id="A0A8J2U9T8"/>
<name>A0A8J2U9T8_9GAMM</name>
<dbReference type="Proteomes" id="UP000619743">
    <property type="component" value="Unassembled WGS sequence"/>
</dbReference>
<dbReference type="GO" id="GO:0004222">
    <property type="term" value="F:metalloendopeptidase activity"/>
    <property type="evidence" value="ECO:0007669"/>
    <property type="project" value="InterPro"/>
</dbReference>
<dbReference type="InterPro" id="IPR001478">
    <property type="entry name" value="PDZ"/>
</dbReference>
<evidence type="ECO:0000256" key="5">
    <source>
        <dbReference type="ARBA" id="ARBA00022692"/>
    </source>
</evidence>
<evidence type="ECO:0000256" key="8">
    <source>
        <dbReference type="ARBA" id="ARBA00022989"/>
    </source>
</evidence>
<evidence type="ECO:0000256" key="9">
    <source>
        <dbReference type="ARBA" id="ARBA00023049"/>
    </source>
</evidence>
<dbReference type="InterPro" id="IPR008915">
    <property type="entry name" value="Peptidase_M50"/>
</dbReference>
<evidence type="ECO:0000256" key="1">
    <source>
        <dbReference type="ARBA" id="ARBA00001947"/>
    </source>
</evidence>